<organism evidence="2 3">
    <name type="scientific">Exidia glandulosa HHB12029</name>
    <dbReference type="NCBI Taxonomy" id="1314781"/>
    <lineage>
        <taxon>Eukaryota</taxon>
        <taxon>Fungi</taxon>
        <taxon>Dikarya</taxon>
        <taxon>Basidiomycota</taxon>
        <taxon>Agaricomycotina</taxon>
        <taxon>Agaricomycetes</taxon>
        <taxon>Auriculariales</taxon>
        <taxon>Exidiaceae</taxon>
        <taxon>Exidia</taxon>
    </lineage>
</organism>
<evidence type="ECO:0000313" key="2">
    <source>
        <dbReference type="EMBL" id="KZW03904.1"/>
    </source>
</evidence>
<proteinExistence type="predicted"/>
<accession>A0A165QPT1</accession>
<protein>
    <submittedName>
        <fullName evidence="2">Uncharacterized protein</fullName>
    </submittedName>
</protein>
<evidence type="ECO:0000313" key="3">
    <source>
        <dbReference type="Proteomes" id="UP000077266"/>
    </source>
</evidence>
<dbReference type="EMBL" id="KV425882">
    <property type="protein sequence ID" value="KZW03904.1"/>
    <property type="molecule type" value="Genomic_DNA"/>
</dbReference>
<keyword evidence="3" id="KW-1185">Reference proteome</keyword>
<dbReference type="Proteomes" id="UP000077266">
    <property type="component" value="Unassembled WGS sequence"/>
</dbReference>
<feature type="transmembrane region" description="Helical" evidence="1">
    <location>
        <begin position="88"/>
        <end position="106"/>
    </location>
</feature>
<feature type="transmembrane region" description="Helical" evidence="1">
    <location>
        <begin position="53"/>
        <end position="76"/>
    </location>
</feature>
<feature type="transmembrane region" description="Helical" evidence="1">
    <location>
        <begin position="196"/>
        <end position="213"/>
    </location>
</feature>
<dbReference type="OrthoDB" id="3197626at2759"/>
<dbReference type="InParanoid" id="A0A165QPT1"/>
<feature type="transmembrane region" description="Helical" evidence="1">
    <location>
        <begin position="118"/>
        <end position="144"/>
    </location>
</feature>
<reference evidence="2 3" key="1">
    <citation type="journal article" date="2016" name="Mol. Biol. Evol.">
        <title>Comparative Genomics of Early-Diverging Mushroom-Forming Fungi Provides Insights into the Origins of Lignocellulose Decay Capabilities.</title>
        <authorList>
            <person name="Nagy L.G."/>
            <person name="Riley R."/>
            <person name="Tritt A."/>
            <person name="Adam C."/>
            <person name="Daum C."/>
            <person name="Floudas D."/>
            <person name="Sun H."/>
            <person name="Yadav J.S."/>
            <person name="Pangilinan J."/>
            <person name="Larsson K.H."/>
            <person name="Matsuura K."/>
            <person name="Barry K."/>
            <person name="Labutti K."/>
            <person name="Kuo R."/>
            <person name="Ohm R.A."/>
            <person name="Bhattacharya S.S."/>
            <person name="Shirouzu T."/>
            <person name="Yoshinaga Y."/>
            <person name="Martin F.M."/>
            <person name="Grigoriev I.V."/>
            <person name="Hibbett D.S."/>
        </authorList>
    </citation>
    <scope>NUCLEOTIDE SEQUENCE [LARGE SCALE GENOMIC DNA]</scope>
    <source>
        <strain evidence="2 3">HHB12029</strain>
    </source>
</reference>
<keyword evidence="1" id="KW-0812">Transmembrane</keyword>
<feature type="transmembrane region" description="Helical" evidence="1">
    <location>
        <begin position="16"/>
        <end position="33"/>
    </location>
</feature>
<evidence type="ECO:0000256" key="1">
    <source>
        <dbReference type="SAM" id="Phobius"/>
    </source>
</evidence>
<dbReference type="AlphaFoldDB" id="A0A165QPT1"/>
<sequence length="313" mass="35114">MVDWMSPEEIARDADAFSKLMFALFGLYVWEMLTTMRFELSILNGSKRFQWPLVFYFLLRYSLFFALLGLIITLSVRTQIDCQTLYTFIQWAGNTSIATASLCLMLRTIAVWERKLIVVLPLVALHLGQWAILLHSVVSVRATWVPAANTCVVTGNSPTMLNIVYFYTMSFDFVILCTTCMGLLMSSSRSSLWQLLFRDGIVYFLVTFCSNLVPATLNLLNLNPVMNVITAVPAATVSTIAATRLVVRLQESSSPVYIHSSAGRIESIGHWRRPFFKPTVTADAEPEGVRISTLTQTRYDSGNSLEAGKLEMA</sequence>
<feature type="transmembrane region" description="Helical" evidence="1">
    <location>
        <begin position="164"/>
        <end position="184"/>
    </location>
</feature>
<gene>
    <name evidence="2" type="ORF">EXIGLDRAFT_663273</name>
</gene>
<name>A0A165QPT1_EXIGL</name>
<keyword evidence="1" id="KW-0472">Membrane</keyword>
<keyword evidence="1" id="KW-1133">Transmembrane helix</keyword>